<keyword evidence="3 8" id="KW-0479">Metal-binding</keyword>
<keyword evidence="8" id="KW-0143">Chaperone</keyword>
<evidence type="ECO:0000256" key="1">
    <source>
        <dbReference type="ARBA" id="ARBA00004273"/>
    </source>
</evidence>
<keyword evidence="6 8" id="KW-0496">Mitochondrion</keyword>
<dbReference type="InterPro" id="IPR017276">
    <property type="entry name" value="Synth_of_cyt-c-oxidase_Sco1/2"/>
</dbReference>
<comment type="subunit">
    <text evidence="8">Homodimer.</text>
</comment>
<dbReference type="Gene3D" id="3.40.30.10">
    <property type="entry name" value="Glutaredoxin"/>
    <property type="match status" value="1"/>
</dbReference>
<dbReference type="GO" id="GO:0005507">
    <property type="term" value="F:copper ion binding"/>
    <property type="evidence" value="ECO:0007669"/>
    <property type="project" value="InterPro"/>
</dbReference>
<keyword evidence="11" id="KW-0812">Transmembrane</keyword>
<feature type="binding site" evidence="9">
    <location>
        <position position="217"/>
    </location>
    <ligand>
        <name>Cu cation</name>
        <dbReference type="ChEBI" id="CHEBI:23378"/>
    </ligand>
</feature>
<name>A0A834XP42_APHGI</name>
<keyword evidence="11" id="KW-1133">Transmembrane helix</keyword>
<dbReference type="InterPro" id="IPR036249">
    <property type="entry name" value="Thioredoxin-like_sf"/>
</dbReference>
<protein>
    <recommendedName>
        <fullName evidence="12">Thioredoxin domain-containing protein</fullName>
    </recommendedName>
</protein>
<dbReference type="GO" id="GO:0033617">
    <property type="term" value="P:mitochondrial respiratory chain complex IV assembly"/>
    <property type="evidence" value="ECO:0007669"/>
    <property type="project" value="TreeGrafter"/>
</dbReference>
<dbReference type="FunFam" id="3.40.30.10:FF:000013">
    <property type="entry name" value="Blast:Protein SCO1 homolog, mitochondrial"/>
    <property type="match status" value="1"/>
</dbReference>
<evidence type="ECO:0000256" key="5">
    <source>
        <dbReference type="ARBA" id="ARBA00023008"/>
    </source>
</evidence>
<evidence type="ECO:0000313" key="13">
    <source>
        <dbReference type="EMBL" id="KAF7988291.1"/>
    </source>
</evidence>
<keyword evidence="14" id="KW-1185">Reference proteome</keyword>
<evidence type="ECO:0000256" key="10">
    <source>
        <dbReference type="PIRSR" id="PIRSR603782-2"/>
    </source>
</evidence>
<dbReference type="EMBL" id="JACMRX010000006">
    <property type="protein sequence ID" value="KAF7988291.1"/>
    <property type="molecule type" value="Genomic_DNA"/>
</dbReference>
<keyword evidence="5 8" id="KW-0186">Copper</keyword>
<dbReference type="CDD" id="cd02968">
    <property type="entry name" value="SCO"/>
    <property type="match status" value="1"/>
</dbReference>
<evidence type="ECO:0000256" key="6">
    <source>
        <dbReference type="ARBA" id="ARBA00023128"/>
    </source>
</evidence>
<accession>A0A834XP42</accession>
<evidence type="ECO:0000256" key="7">
    <source>
        <dbReference type="ARBA" id="ARBA00023136"/>
    </source>
</evidence>
<reference evidence="13 14" key="1">
    <citation type="submission" date="2020-08" db="EMBL/GenBank/DDBJ databases">
        <title>Aphidius gifuensis genome sequencing and assembly.</title>
        <authorList>
            <person name="Du Z."/>
        </authorList>
    </citation>
    <scope>NUCLEOTIDE SEQUENCE [LARGE SCALE GENOMIC DNA]</scope>
    <source>
        <strain evidence="13">YNYX2018</strain>
        <tissue evidence="13">Adults</tissue>
    </source>
</reference>
<dbReference type="InterPro" id="IPR013766">
    <property type="entry name" value="Thioredoxin_domain"/>
</dbReference>
<organism evidence="13 14">
    <name type="scientific">Aphidius gifuensis</name>
    <name type="common">Parasitoid wasp</name>
    <dbReference type="NCBI Taxonomy" id="684658"/>
    <lineage>
        <taxon>Eukaryota</taxon>
        <taxon>Metazoa</taxon>
        <taxon>Ecdysozoa</taxon>
        <taxon>Arthropoda</taxon>
        <taxon>Hexapoda</taxon>
        <taxon>Insecta</taxon>
        <taxon>Pterygota</taxon>
        <taxon>Neoptera</taxon>
        <taxon>Endopterygota</taxon>
        <taxon>Hymenoptera</taxon>
        <taxon>Apocrita</taxon>
        <taxon>Ichneumonoidea</taxon>
        <taxon>Braconidae</taxon>
        <taxon>Aphidiinae</taxon>
        <taxon>Aphidius</taxon>
    </lineage>
</organism>
<keyword evidence="10" id="KW-1015">Disulfide bond</keyword>
<keyword evidence="7 11" id="KW-0472">Membrane</keyword>
<evidence type="ECO:0000256" key="3">
    <source>
        <dbReference type="ARBA" id="ARBA00022723"/>
    </source>
</evidence>
<dbReference type="PROSITE" id="PS51352">
    <property type="entry name" value="THIOREDOXIN_2"/>
    <property type="match status" value="1"/>
</dbReference>
<evidence type="ECO:0000256" key="8">
    <source>
        <dbReference type="PIRNR" id="PIRNR037736"/>
    </source>
</evidence>
<dbReference type="PIRSF" id="PIRSF037736">
    <property type="entry name" value="SCO1"/>
    <property type="match status" value="1"/>
</dbReference>
<dbReference type="Pfam" id="PF02630">
    <property type="entry name" value="SCO1-SenC"/>
    <property type="match status" value="1"/>
</dbReference>
<dbReference type="GO" id="GO:0005743">
    <property type="term" value="C:mitochondrial inner membrane"/>
    <property type="evidence" value="ECO:0007669"/>
    <property type="project" value="UniProtKB-SubCell"/>
</dbReference>
<feature type="transmembrane region" description="Helical" evidence="11">
    <location>
        <begin position="52"/>
        <end position="74"/>
    </location>
</feature>
<dbReference type="AlphaFoldDB" id="A0A834XP42"/>
<evidence type="ECO:0000256" key="9">
    <source>
        <dbReference type="PIRSR" id="PIRSR037736-1"/>
    </source>
</evidence>
<dbReference type="PANTHER" id="PTHR12151:SF5">
    <property type="entry name" value="AT19154P"/>
    <property type="match status" value="1"/>
</dbReference>
<feature type="binding site" evidence="9">
    <location>
        <position position="128"/>
    </location>
    <ligand>
        <name>Cu cation</name>
        <dbReference type="ChEBI" id="CHEBI:23378"/>
    </ligand>
</feature>
<evidence type="ECO:0000256" key="11">
    <source>
        <dbReference type="SAM" id="Phobius"/>
    </source>
</evidence>
<feature type="domain" description="Thioredoxin" evidence="12">
    <location>
        <begin position="90"/>
        <end position="252"/>
    </location>
</feature>
<dbReference type="OrthoDB" id="16753at2759"/>
<evidence type="ECO:0000256" key="4">
    <source>
        <dbReference type="ARBA" id="ARBA00022792"/>
    </source>
</evidence>
<evidence type="ECO:0000256" key="2">
    <source>
        <dbReference type="ARBA" id="ARBA00010996"/>
    </source>
</evidence>
<dbReference type="InterPro" id="IPR003782">
    <property type="entry name" value="SCO1/SenC"/>
</dbReference>
<dbReference type="GO" id="GO:0006878">
    <property type="term" value="P:intracellular copper ion homeostasis"/>
    <property type="evidence" value="ECO:0007669"/>
    <property type="project" value="UniProtKB-UniRule"/>
</dbReference>
<dbReference type="GO" id="GO:0016531">
    <property type="term" value="F:copper chaperone activity"/>
    <property type="evidence" value="ECO:0007669"/>
    <property type="project" value="InterPro"/>
</dbReference>
<comment type="subcellular location">
    <subcellularLocation>
        <location evidence="1 8">Mitochondrion inner membrane</location>
    </subcellularLocation>
</comment>
<feature type="disulfide bond" description="Redox-active" evidence="10">
    <location>
        <begin position="128"/>
        <end position="132"/>
    </location>
</feature>
<feature type="binding site" evidence="9">
    <location>
        <position position="132"/>
    </location>
    <ligand>
        <name>Cu cation</name>
        <dbReference type="ChEBI" id="CHEBI:23378"/>
    </ligand>
</feature>
<sequence length="275" mass="31113">MTTLILRSLQKFQACSRSLVAQTRQIHISRCLKQENPSQVPKRRTIGKGAPITWSSIAIGGGVGCALLAYMYYLKEKKDLEIERERRRSIGKTQIGGKFELINSKGETVKSDDFLGQWVLIYFGFSHCPDVCPDEMEKMVTVVEKLEANKFPVKPIFITVDPERDTKEVVEKYCKEFSPKIIGLTGNREQVGAACRAYRVYFSNGPKDPDNDYIVDHTIIMYLVDPEGLFVDYYGQTNSPEQIVASVMLHDEKAKRLRGDGAWLPSFGFNKPNTA</sequence>
<evidence type="ECO:0000313" key="14">
    <source>
        <dbReference type="Proteomes" id="UP000639338"/>
    </source>
</evidence>
<comment type="similarity">
    <text evidence="2 8">Belongs to the SCO1/2 family.</text>
</comment>
<keyword evidence="4 8" id="KW-0999">Mitochondrion inner membrane</keyword>
<comment type="function">
    <text evidence="8">Copper metallochaperone essential for the synthesis and maturation of cytochrome c oxidase subunit II (MT-CO2/COX2) by facilitating the incorporation of copper into the Cu(A) site of MT-CO2/COX2.</text>
</comment>
<evidence type="ECO:0000259" key="12">
    <source>
        <dbReference type="PROSITE" id="PS51352"/>
    </source>
</evidence>
<dbReference type="Proteomes" id="UP000639338">
    <property type="component" value="Unassembled WGS sequence"/>
</dbReference>
<gene>
    <name evidence="13" type="ORF">HCN44_009936</name>
</gene>
<comment type="caution">
    <text evidence="13">The sequence shown here is derived from an EMBL/GenBank/DDBJ whole genome shotgun (WGS) entry which is preliminary data.</text>
</comment>
<proteinExistence type="inferred from homology"/>
<dbReference type="PANTHER" id="PTHR12151">
    <property type="entry name" value="ELECTRON TRANSPORT PROTIN SCO1/SENC FAMILY MEMBER"/>
    <property type="match status" value="1"/>
</dbReference>
<dbReference type="SUPFAM" id="SSF52833">
    <property type="entry name" value="Thioredoxin-like"/>
    <property type="match status" value="1"/>
</dbReference>